<dbReference type="Proteomes" id="UP000094412">
    <property type="component" value="Unassembled WGS sequence"/>
</dbReference>
<accession>A0A1C2EDP2</accession>
<evidence type="ECO:0000313" key="1">
    <source>
        <dbReference type="EMBL" id="OCX25174.1"/>
    </source>
</evidence>
<comment type="caution">
    <text evidence="1">The sequence shown here is derived from an EMBL/GenBank/DDBJ whole genome shotgun (WGS) entry which is preliminary data.</text>
</comment>
<sequence>MRTDFSVAKTSFPLPAQSVLALVVVASEFAGHPGERAEDGGTVITGNVHDVGFDDKTAQFN</sequence>
<reference evidence="1 2" key="1">
    <citation type="submission" date="2016-08" db="EMBL/GenBank/DDBJ databases">
        <title>Whole genome sequence of Mesorhizobium sp. strain UASWS1009 isolated from industrial sewage.</title>
        <authorList>
            <person name="Crovadore J."/>
            <person name="Calmin G."/>
            <person name="Chablais R."/>
            <person name="Cochard B."/>
            <person name="Lefort F."/>
        </authorList>
    </citation>
    <scope>NUCLEOTIDE SEQUENCE [LARGE SCALE GENOMIC DNA]</scope>
    <source>
        <strain evidence="1 2">UASWS1009</strain>
    </source>
</reference>
<protein>
    <submittedName>
        <fullName evidence="1">Uncharacterized protein</fullName>
    </submittedName>
</protein>
<dbReference type="STRING" id="1566387.QV13_00945"/>
<dbReference type="EMBL" id="MDEO01000018">
    <property type="protein sequence ID" value="OCX25174.1"/>
    <property type="molecule type" value="Genomic_DNA"/>
</dbReference>
<organism evidence="1 2">
    <name type="scientific">Mesorhizobium hungaricum</name>
    <dbReference type="NCBI Taxonomy" id="1566387"/>
    <lineage>
        <taxon>Bacteria</taxon>
        <taxon>Pseudomonadati</taxon>
        <taxon>Pseudomonadota</taxon>
        <taxon>Alphaproteobacteria</taxon>
        <taxon>Hyphomicrobiales</taxon>
        <taxon>Phyllobacteriaceae</taxon>
        <taxon>Mesorhizobium</taxon>
    </lineage>
</organism>
<dbReference type="AlphaFoldDB" id="A0A1C2EDP2"/>
<evidence type="ECO:0000313" key="2">
    <source>
        <dbReference type="Proteomes" id="UP000094412"/>
    </source>
</evidence>
<keyword evidence="2" id="KW-1185">Reference proteome</keyword>
<gene>
    <name evidence="1" type="ORF">QV13_00945</name>
</gene>
<name>A0A1C2EDP2_9HYPH</name>
<proteinExistence type="predicted"/>